<keyword evidence="2" id="KW-0472">Membrane</keyword>
<dbReference type="InterPro" id="IPR001932">
    <property type="entry name" value="PPM-type_phosphatase-like_dom"/>
</dbReference>
<dbReference type="Gene3D" id="3.30.450.20">
    <property type="entry name" value="PAS domain"/>
    <property type="match status" value="1"/>
</dbReference>
<feature type="transmembrane region" description="Helical" evidence="2">
    <location>
        <begin position="77"/>
        <end position="99"/>
    </location>
</feature>
<evidence type="ECO:0000313" key="4">
    <source>
        <dbReference type="EMBL" id="KYD25509.1"/>
    </source>
</evidence>
<organism evidence="4 5">
    <name type="scientific">Geobacillus stearothermophilus</name>
    <name type="common">Bacillus stearothermophilus</name>
    <dbReference type="NCBI Taxonomy" id="1422"/>
    <lineage>
        <taxon>Bacteria</taxon>
        <taxon>Bacillati</taxon>
        <taxon>Bacillota</taxon>
        <taxon>Bacilli</taxon>
        <taxon>Bacillales</taxon>
        <taxon>Anoxybacillaceae</taxon>
        <taxon>Geobacillus</taxon>
    </lineage>
</organism>
<dbReference type="NCBIfam" id="TIGR00229">
    <property type="entry name" value="sensory_box"/>
    <property type="match status" value="1"/>
</dbReference>
<dbReference type="Pfam" id="PF17159">
    <property type="entry name" value="MASE3"/>
    <property type="match status" value="1"/>
</dbReference>
<dbReference type="Pfam" id="PF13426">
    <property type="entry name" value="PAS_9"/>
    <property type="match status" value="1"/>
</dbReference>
<dbReference type="CDD" id="cd00130">
    <property type="entry name" value="PAS"/>
    <property type="match status" value="1"/>
</dbReference>
<dbReference type="AlphaFoldDB" id="A0A150MME3"/>
<evidence type="ECO:0000256" key="2">
    <source>
        <dbReference type="SAM" id="Phobius"/>
    </source>
</evidence>
<feature type="domain" description="PAS" evidence="3">
    <location>
        <begin position="262"/>
        <end position="335"/>
    </location>
</feature>
<dbReference type="SMART" id="SM00331">
    <property type="entry name" value="PP2C_SIG"/>
    <property type="match status" value="1"/>
</dbReference>
<keyword evidence="1" id="KW-0378">Hydrolase</keyword>
<feature type="transmembrane region" description="Helical" evidence="2">
    <location>
        <begin position="173"/>
        <end position="194"/>
    </location>
</feature>
<dbReference type="InterPro" id="IPR000014">
    <property type="entry name" value="PAS"/>
</dbReference>
<dbReference type="Gene3D" id="3.60.40.10">
    <property type="entry name" value="PPM-type phosphatase domain"/>
    <property type="match status" value="1"/>
</dbReference>
<dbReference type="InterPro" id="IPR036457">
    <property type="entry name" value="PPM-type-like_dom_sf"/>
</dbReference>
<dbReference type="Pfam" id="PF07228">
    <property type="entry name" value="SpoIIE"/>
    <property type="match status" value="1"/>
</dbReference>
<keyword evidence="2" id="KW-0812">Transmembrane</keyword>
<feature type="transmembrane region" description="Helical" evidence="2">
    <location>
        <begin position="105"/>
        <end position="125"/>
    </location>
</feature>
<dbReference type="InterPro" id="IPR035965">
    <property type="entry name" value="PAS-like_dom_sf"/>
</dbReference>
<accession>A0A150MME3</accession>
<feature type="transmembrane region" description="Helical" evidence="2">
    <location>
        <begin position="206"/>
        <end position="231"/>
    </location>
</feature>
<name>A0A150MME3_GEOSE</name>
<reference evidence="4 5" key="1">
    <citation type="submission" date="2016-01" db="EMBL/GenBank/DDBJ databases">
        <title>Draft Genome Sequences of Seven Thermophilic Sporeformers Isolated from Foods.</title>
        <authorList>
            <person name="Berendsen E.M."/>
            <person name="Wells-Bennik M.H."/>
            <person name="Krawcyk A.O."/>
            <person name="De Jong A."/>
            <person name="Holsappel S."/>
            <person name="Eijlander R.T."/>
            <person name="Kuipers O.P."/>
        </authorList>
    </citation>
    <scope>NUCLEOTIDE SEQUENCE [LARGE SCALE GENOMIC DNA]</scope>
    <source>
        <strain evidence="4 5">B4109</strain>
    </source>
</reference>
<dbReference type="PROSITE" id="PS50112">
    <property type="entry name" value="PAS"/>
    <property type="match status" value="1"/>
</dbReference>
<dbReference type="SUPFAM" id="SSF81606">
    <property type="entry name" value="PP2C-like"/>
    <property type="match status" value="1"/>
</dbReference>
<evidence type="ECO:0000259" key="3">
    <source>
        <dbReference type="PROSITE" id="PS50112"/>
    </source>
</evidence>
<dbReference type="SMART" id="SM00091">
    <property type="entry name" value="PAS"/>
    <property type="match status" value="1"/>
</dbReference>
<proteinExistence type="predicted"/>
<evidence type="ECO:0000256" key="1">
    <source>
        <dbReference type="ARBA" id="ARBA00022801"/>
    </source>
</evidence>
<protein>
    <recommendedName>
        <fullName evidence="3">PAS domain-containing protein</fullName>
    </recommendedName>
</protein>
<feature type="transmembrane region" description="Helical" evidence="2">
    <location>
        <begin position="141"/>
        <end position="161"/>
    </location>
</feature>
<comment type="caution">
    <text evidence="4">The sequence shown here is derived from an EMBL/GenBank/DDBJ whole genome shotgun (WGS) entry which is preliminary data.</text>
</comment>
<dbReference type="InterPro" id="IPR033425">
    <property type="entry name" value="MASE3"/>
</dbReference>
<feature type="transmembrane region" description="Helical" evidence="2">
    <location>
        <begin position="12"/>
        <end position="32"/>
    </location>
</feature>
<dbReference type="PANTHER" id="PTHR43156">
    <property type="entry name" value="STAGE II SPORULATION PROTEIN E-RELATED"/>
    <property type="match status" value="1"/>
</dbReference>
<sequence>MVKEYERYRLVRLHSAMAVLAAGMFGLLLFAASRLPVSPEFYHSIHLALGLAVTVVCWLVAVQGWSVFPHTLSMERLMMGALFFSSGLLFSLHVVLSFASDGVEASPFSLSARLTLAWGLLFLFSRRDEVMERRSGQRWQAFFAAFAYAAVVGLFIHWVAPLWPGDGTSRWPLWWKAGEGIAGLLDAGAALLVWRRWRQGSSRSFLYWLLALWWFALGQWLLMLGGGHALWGQLYEMTGFLYVVRAMYVETVEKPYVELKQHKQQLEMMANALGEGLMMLNRDGRIVWMNPEAGRLLGLDPEEAKGKPLFSFVSLAGPDGSAWDWKRLRRVVKQLKSGEVIRVEEEPFRRHDGVCLPVGYTLAPVMENGALTGLVAVLRDMTEKKEKDRLEREREQLDFELSLAANMQRALLQTSSKADLPSYVDISALSVPARVLSGDFYHFAVHQTSVSACIADVSGKGIPAAMLMTLMKFILDRTVHYGTQPHVYLDLLNRFAYDYTEPSIFVTMFVGNYNEKTHTFSYACAGHEPALWYRAKTKQCVPLHAKGCALGLFPQFSFETKSVVLEPGDFVLLYTDGVTEKRGEEADDDFSVLASMVARVNLDQPAAQIVCDLYEHIKAYHQYEQKDDQTLLLLRRR</sequence>
<gene>
    <name evidence="4" type="ORF">B4109_2889</name>
</gene>
<dbReference type="GO" id="GO:0016791">
    <property type="term" value="F:phosphatase activity"/>
    <property type="evidence" value="ECO:0007669"/>
    <property type="project" value="TreeGrafter"/>
</dbReference>
<feature type="transmembrane region" description="Helical" evidence="2">
    <location>
        <begin position="44"/>
        <end position="65"/>
    </location>
</feature>
<dbReference type="InterPro" id="IPR052016">
    <property type="entry name" value="Bact_Sigma-Reg"/>
</dbReference>
<dbReference type="Proteomes" id="UP000075424">
    <property type="component" value="Unassembled WGS sequence"/>
</dbReference>
<evidence type="ECO:0000313" key="5">
    <source>
        <dbReference type="Proteomes" id="UP000075424"/>
    </source>
</evidence>
<dbReference type="PATRIC" id="fig|1422.18.peg.225"/>
<dbReference type="SUPFAM" id="SSF55785">
    <property type="entry name" value="PYP-like sensor domain (PAS domain)"/>
    <property type="match status" value="1"/>
</dbReference>
<dbReference type="PANTHER" id="PTHR43156:SF15">
    <property type="entry name" value="PHOSPHOSERINE PHOSPHATASE RSBU"/>
    <property type="match status" value="1"/>
</dbReference>
<keyword evidence="2" id="KW-1133">Transmembrane helix</keyword>
<dbReference type="EMBL" id="LQYV01000082">
    <property type="protein sequence ID" value="KYD25509.1"/>
    <property type="molecule type" value="Genomic_DNA"/>
</dbReference>